<keyword evidence="1" id="KW-1133">Transmembrane helix</keyword>
<dbReference type="AlphaFoldDB" id="A0A8J2XH77"/>
<gene>
    <name evidence="2" type="ORF">GCM10011531_26250</name>
</gene>
<evidence type="ECO:0000313" key="2">
    <source>
        <dbReference type="EMBL" id="GFZ93008.1"/>
    </source>
</evidence>
<feature type="transmembrane region" description="Helical" evidence="1">
    <location>
        <begin position="158"/>
        <end position="177"/>
    </location>
</feature>
<keyword evidence="1" id="KW-0472">Membrane</keyword>
<feature type="transmembrane region" description="Helical" evidence="1">
    <location>
        <begin position="72"/>
        <end position="90"/>
    </location>
</feature>
<comment type="caution">
    <text evidence="2">The sequence shown here is derived from an EMBL/GenBank/DDBJ whole genome shotgun (WGS) entry which is preliminary data.</text>
</comment>
<feature type="transmembrane region" description="Helical" evidence="1">
    <location>
        <begin position="134"/>
        <end position="151"/>
    </location>
</feature>
<feature type="transmembrane region" description="Helical" evidence="1">
    <location>
        <begin position="38"/>
        <end position="60"/>
    </location>
</feature>
<keyword evidence="1" id="KW-0812">Transmembrane</keyword>
<reference evidence="2 3" key="1">
    <citation type="journal article" date="2014" name="Int. J. Syst. Evol. Microbiol.">
        <title>Complete genome sequence of Corynebacterium casei LMG S-19264T (=DSM 44701T), isolated from a smear-ripened cheese.</title>
        <authorList>
            <consortium name="US DOE Joint Genome Institute (JGI-PGF)"/>
            <person name="Walter F."/>
            <person name="Albersmeier A."/>
            <person name="Kalinowski J."/>
            <person name="Ruckert C."/>
        </authorList>
    </citation>
    <scope>NUCLEOTIDE SEQUENCE [LARGE SCALE GENOMIC DNA]</scope>
    <source>
        <strain evidence="2 3">CGMCC 1.15295</strain>
    </source>
</reference>
<name>A0A8J2XH77_9FLAO</name>
<keyword evidence="3" id="KW-1185">Reference proteome</keyword>
<dbReference type="Proteomes" id="UP000598120">
    <property type="component" value="Unassembled WGS sequence"/>
</dbReference>
<dbReference type="EMBL" id="BMIC01000007">
    <property type="protein sequence ID" value="GFZ93008.1"/>
    <property type="molecule type" value="Genomic_DNA"/>
</dbReference>
<protein>
    <submittedName>
        <fullName evidence="2">Uncharacterized protein</fullName>
    </submittedName>
</protein>
<accession>A0A8J2XH77</accession>
<sequence>MFSFYLLNNIKFNHQNFKIMNLFFNNQNPKSNSSKRELLFTFQSIIVTGLLAFTAIAFFVYNDLSIIKGIKIIFAPFLSVVPLLFILSILRDLQKGFLEGNYSKAEIIKFCVITVAITAAFTGITFLLSKIDALEILLAAIMAILSAIFFLKSKIKDILGMSIVTGIAEGIIVYMIFLF</sequence>
<organism evidence="2 3">
    <name type="scientific">Aquaticitalea lipolytica</name>
    <dbReference type="NCBI Taxonomy" id="1247562"/>
    <lineage>
        <taxon>Bacteria</taxon>
        <taxon>Pseudomonadati</taxon>
        <taxon>Bacteroidota</taxon>
        <taxon>Flavobacteriia</taxon>
        <taxon>Flavobacteriales</taxon>
        <taxon>Flavobacteriaceae</taxon>
        <taxon>Aquaticitalea</taxon>
    </lineage>
</organism>
<evidence type="ECO:0000256" key="1">
    <source>
        <dbReference type="SAM" id="Phobius"/>
    </source>
</evidence>
<proteinExistence type="predicted"/>
<evidence type="ECO:0000313" key="3">
    <source>
        <dbReference type="Proteomes" id="UP000598120"/>
    </source>
</evidence>
<feature type="transmembrane region" description="Helical" evidence="1">
    <location>
        <begin position="110"/>
        <end position="128"/>
    </location>
</feature>